<organism evidence="1 2">
    <name type="scientific">Cylicocyclus nassatus</name>
    <name type="common">Nematode worm</name>
    <dbReference type="NCBI Taxonomy" id="53992"/>
    <lineage>
        <taxon>Eukaryota</taxon>
        <taxon>Metazoa</taxon>
        <taxon>Ecdysozoa</taxon>
        <taxon>Nematoda</taxon>
        <taxon>Chromadorea</taxon>
        <taxon>Rhabditida</taxon>
        <taxon>Rhabditina</taxon>
        <taxon>Rhabditomorpha</taxon>
        <taxon>Strongyloidea</taxon>
        <taxon>Strongylidae</taxon>
        <taxon>Cylicocyclus</taxon>
    </lineage>
</organism>
<comment type="caution">
    <text evidence="1">The sequence shown here is derived from an EMBL/GenBank/DDBJ whole genome shotgun (WGS) entry which is preliminary data.</text>
</comment>
<evidence type="ECO:0000313" key="2">
    <source>
        <dbReference type="Proteomes" id="UP001176961"/>
    </source>
</evidence>
<gene>
    <name evidence="1" type="ORF">CYNAS_LOCUS1408</name>
</gene>
<dbReference type="Proteomes" id="UP001176961">
    <property type="component" value="Unassembled WGS sequence"/>
</dbReference>
<proteinExistence type="predicted"/>
<keyword evidence="2" id="KW-1185">Reference proteome</keyword>
<accession>A0AA36DMB5</accession>
<sequence>MDSVSWSRRSQRFEGKGKDAMLIVKLSEGANRAQEGWGNGGGNHYSSKFPNPKATYIYIIAACFSF</sequence>
<reference evidence="1" key="1">
    <citation type="submission" date="2023-07" db="EMBL/GenBank/DDBJ databases">
        <authorList>
            <consortium name="CYATHOMIX"/>
        </authorList>
    </citation>
    <scope>NUCLEOTIDE SEQUENCE</scope>
    <source>
        <strain evidence="1">N/A</strain>
    </source>
</reference>
<name>A0AA36DMB5_CYLNA</name>
<protein>
    <submittedName>
        <fullName evidence="1">Uncharacterized protein</fullName>
    </submittedName>
</protein>
<dbReference type="EMBL" id="CATQJL010000001">
    <property type="protein sequence ID" value="CAJ0589425.1"/>
    <property type="molecule type" value="Genomic_DNA"/>
</dbReference>
<dbReference type="AlphaFoldDB" id="A0AA36DMB5"/>
<evidence type="ECO:0000313" key="1">
    <source>
        <dbReference type="EMBL" id="CAJ0589425.1"/>
    </source>
</evidence>